<dbReference type="GO" id="GO:0005524">
    <property type="term" value="F:ATP binding"/>
    <property type="evidence" value="ECO:0007669"/>
    <property type="project" value="InterPro"/>
</dbReference>
<dbReference type="PROSITE" id="PS51192">
    <property type="entry name" value="HELICASE_ATP_BIND_1"/>
    <property type="match status" value="1"/>
</dbReference>
<dbReference type="EMBL" id="CP011125">
    <property type="protein sequence ID" value="AKF11389.1"/>
    <property type="molecule type" value="Genomic_DNA"/>
</dbReference>
<evidence type="ECO:0000259" key="2">
    <source>
        <dbReference type="PROSITE" id="PS51192"/>
    </source>
</evidence>
<evidence type="ECO:0000259" key="3">
    <source>
        <dbReference type="PROSITE" id="PS51194"/>
    </source>
</evidence>
<sequence length="1240" mass="133599">MEHFLDRLRSDLVRRHGKGVLREPVDRVAEQMGEGPGASALRSLAAATSDSLLGPLLESTAVHERFDEIGPAARSALHASFGAWSRDRLKKARASEGRISDVAEHELVSWARRLGVEERLDDPVAQIARFAEGGTWVADALRYGIAGDVRRAALGRTSARGIPPHELAAAARKYLEACAADAAQHARREMLWRQTPALPALARLAESLRTMELSLRDQSGGIAARVGRDAVTLDASVPCLALGRTDETWDGRELKLVLAGHEQGELAFEPPHPPPRRALALVRAALDAVHDPSNALHGALTEALAMPTWKRLVESIEEELIAADEREVETRVVFRVALSESGAPVVDVAEQRRGARGRWTKGSRITPGAALASKHPIGPAEALALRALGDLYRPSASAEALFALVGRPDVVSERGAPLEVRRVEARFALADEVGGVRPALALGEARIPVEVAAPRVRDASCVAHVVLERGLVLVAAIDRDLSRLVLAASRHSAVVPDAERAAILPLVERVAARVPVTLSAALEREVAPLAPVLFVRIVPDEAGASVEIRTRLSPSTSASAGVGATLVSVLGDGTAEPVLRRRDLGRELHEAHELARAIGLPEEQTHAHLATEDELLSLIAALNAHPGVDVEWPEDAASRARYVGAIGRGGLRVTVKSAAEWFGVDGEVEIDGEMVKLAELLAQVRAGRKFIRLSRGRFALIEADLRARLERAADVVFETQRGQLAVVPAAGDALESLADDGALRSDEAWTRIRAKLRTGALGEIAVPETLHATLRDYQRAGFEWLARLASVEAGAVLADDMGLGKTVQALALLAHRASEGPALVVAPTSLGDNWLREAERFAPSLRVRLHRGPARHAALESEPPRAGDVLIASYDVVALDEETLGALEFATLVLDEAQAIKNPEAQRTKAARALRARVRVALTGTPLENRLSELWSIVSVVHPGLLGPWEHFRARFAQPIEKDGEKARLAALSELVRPYLLRRTKEVVTPELPPRIELLRDVELSDPERRLYDAERTRAITALAGADESQRFRVLASITRLRELACDASLVVPDAGVASSKLASLMELIDELEGAGRKVLVFSQFVRLLENAASLLRARKTSYLQLDGSTPAPERARRVEAFQRGEATVFLLSLKAGGTGLNLTAADTVVHLDPWWNPAVEDQASDRAHRIGQDKPVTIVRLVAKDTIEESVLALHAAKRELTRGVLEGADAAGALSAVELVDLIRGGVERDARRAKTTP</sequence>
<feature type="domain" description="Helicase ATP-binding" evidence="2">
    <location>
        <begin position="786"/>
        <end position="944"/>
    </location>
</feature>
<keyword evidence="1" id="KW-0378">Hydrolase</keyword>
<evidence type="ECO:0000256" key="1">
    <source>
        <dbReference type="ARBA" id="ARBA00022801"/>
    </source>
</evidence>
<evidence type="ECO:0000313" key="4">
    <source>
        <dbReference type="EMBL" id="AKF11389.1"/>
    </source>
</evidence>
<dbReference type="CDD" id="cd18793">
    <property type="entry name" value="SF2_C_SNF"/>
    <property type="match status" value="1"/>
</dbReference>
<dbReference type="AlphaFoldDB" id="A0A0F6SI12"/>
<dbReference type="PANTHER" id="PTHR10799">
    <property type="entry name" value="SNF2/RAD54 HELICASE FAMILY"/>
    <property type="match status" value="1"/>
</dbReference>
<dbReference type="InterPro" id="IPR000330">
    <property type="entry name" value="SNF2_N"/>
</dbReference>
<evidence type="ECO:0000313" key="5">
    <source>
        <dbReference type="Proteomes" id="UP000034883"/>
    </source>
</evidence>
<dbReference type="SMART" id="SM00490">
    <property type="entry name" value="HELICc"/>
    <property type="match status" value="1"/>
</dbReference>
<proteinExistence type="predicted"/>
<dbReference type="GO" id="GO:0016787">
    <property type="term" value="F:hydrolase activity"/>
    <property type="evidence" value="ECO:0007669"/>
    <property type="project" value="UniProtKB-KW"/>
</dbReference>
<dbReference type="OrthoDB" id="9814088at2"/>
<dbReference type="PROSITE" id="PS51194">
    <property type="entry name" value="HELICASE_CTER"/>
    <property type="match status" value="1"/>
</dbReference>
<organism evidence="4 5">
    <name type="scientific">Sandaracinus amylolyticus</name>
    <dbReference type="NCBI Taxonomy" id="927083"/>
    <lineage>
        <taxon>Bacteria</taxon>
        <taxon>Pseudomonadati</taxon>
        <taxon>Myxococcota</taxon>
        <taxon>Polyangia</taxon>
        <taxon>Polyangiales</taxon>
        <taxon>Sandaracinaceae</taxon>
        <taxon>Sandaracinus</taxon>
    </lineage>
</organism>
<gene>
    <name evidence="4" type="ORF">DB32_008538</name>
</gene>
<dbReference type="InterPro" id="IPR001650">
    <property type="entry name" value="Helicase_C-like"/>
</dbReference>
<dbReference type="GO" id="GO:0004386">
    <property type="term" value="F:helicase activity"/>
    <property type="evidence" value="ECO:0007669"/>
    <property type="project" value="UniProtKB-KW"/>
</dbReference>
<dbReference type="Proteomes" id="UP000034883">
    <property type="component" value="Chromosome"/>
</dbReference>
<dbReference type="InterPro" id="IPR049730">
    <property type="entry name" value="SNF2/RAD54-like_C"/>
</dbReference>
<dbReference type="InterPro" id="IPR014001">
    <property type="entry name" value="Helicase_ATP-bd"/>
</dbReference>
<keyword evidence="4" id="KW-0347">Helicase</keyword>
<dbReference type="InterPro" id="IPR038718">
    <property type="entry name" value="SNF2-like_sf"/>
</dbReference>
<dbReference type="Gene3D" id="3.40.50.300">
    <property type="entry name" value="P-loop containing nucleotide triphosphate hydrolases"/>
    <property type="match status" value="1"/>
</dbReference>
<dbReference type="SMART" id="SM00487">
    <property type="entry name" value="DEXDc"/>
    <property type="match status" value="1"/>
</dbReference>
<accession>A0A0F6SI12</accession>
<dbReference type="Pfam" id="PF00176">
    <property type="entry name" value="SNF2-rel_dom"/>
    <property type="match status" value="1"/>
</dbReference>
<keyword evidence="4" id="KW-0547">Nucleotide-binding</keyword>
<keyword evidence="4" id="KW-0067">ATP-binding</keyword>
<name>A0A0F6SI12_9BACT</name>
<dbReference type="RefSeq" id="WP_053238262.1">
    <property type="nucleotide sequence ID" value="NZ_CP011125.1"/>
</dbReference>
<dbReference type="SUPFAM" id="SSF52540">
    <property type="entry name" value="P-loop containing nucleoside triphosphate hydrolases"/>
    <property type="match status" value="2"/>
</dbReference>
<dbReference type="STRING" id="927083.DB32_008538"/>
<protein>
    <submittedName>
        <fullName evidence="4">Helicase, SNF2/RAD54 family</fullName>
    </submittedName>
</protein>
<dbReference type="KEGG" id="samy:DB32_008538"/>
<reference evidence="4 5" key="1">
    <citation type="submission" date="2015-03" db="EMBL/GenBank/DDBJ databases">
        <title>Genome assembly of Sandaracinus amylolyticus DSM 53668.</title>
        <authorList>
            <person name="Sharma G."/>
            <person name="Subramanian S."/>
        </authorList>
    </citation>
    <scope>NUCLEOTIDE SEQUENCE [LARGE SCALE GENOMIC DNA]</scope>
    <source>
        <strain evidence="4 5">DSM 53668</strain>
    </source>
</reference>
<keyword evidence="5" id="KW-1185">Reference proteome</keyword>
<feature type="domain" description="Helicase C-terminal" evidence="3">
    <location>
        <begin position="1064"/>
        <end position="1225"/>
    </location>
</feature>
<dbReference type="Pfam" id="PF00271">
    <property type="entry name" value="Helicase_C"/>
    <property type="match status" value="1"/>
</dbReference>
<dbReference type="InterPro" id="IPR027417">
    <property type="entry name" value="P-loop_NTPase"/>
</dbReference>
<dbReference type="Gene3D" id="3.40.50.10810">
    <property type="entry name" value="Tandem AAA-ATPase domain"/>
    <property type="match status" value="1"/>
</dbReference>